<dbReference type="AlphaFoldDB" id="A0A9P3Q207"/>
<protein>
    <submittedName>
        <fullName evidence="3">DUF1000-domain-containing protein</fullName>
    </submittedName>
</protein>
<dbReference type="Pfam" id="PF06201">
    <property type="entry name" value="PITH"/>
    <property type="match status" value="1"/>
</dbReference>
<dbReference type="GO" id="GO:0005737">
    <property type="term" value="C:cytoplasm"/>
    <property type="evidence" value="ECO:0007669"/>
    <property type="project" value="UniProtKB-ARBA"/>
</dbReference>
<evidence type="ECO:0000313" key="4">
    <source>
        <dbReference type="Proteomes" id="UP001063166"/>
    </source>
</evidence>
<dbReference type="PANTHER" id="PTHR12175:SF1">
    <property type="entry name" value="PITH DOMAIN-CONTAINING PROTEIN 1"/>
    <property type="match status" value="1"/>
</dbReference>
<dbReference type="SUPFAM" id="SSF49785">
    <property type="entry name" value="Galactose-binding domain-like"/>
    <property type="match status" value="1"/>
</dbReference>
<dbReference type="PANTHER" id="PTHR12175">
    <property type="entry name" value="AD039 HT014 THIOREDOXIN FAMILY TRP26"/>
    <property type="match status" value="1"/>
</dbReference>
<dbReference type="InterPro" id="IPR008979">
    <property type="entry name" value="Galactose-bd-like_sf"/>
</dbReference>
<dbReference type="Proteomes" id="UP001063166">
    <property type="component" value="Unassembled WGS sequence"/>
</dbReference>
<reference evidence="3" key="1">
    <citation type="submission" date="2022-07" db="EMBL/GenBank/DDBJ databases">
        <title>The genome of Lyophyllum shimeji provides insight into the initial evolution of ectomycorrhizal fungal genome.</title>
        <authorList>
            <person name="Kobayashi Y."/>
            <person name="Shibata T."/>
            <person name="Hirakawa H."/>
            <person name="Shigenobu S."/>
            <person name="Nishiyama T."/>
            <person name="Yamada A."/>
            <person name="Hasebe M."/>
            <person name="Kawaguchi M."/>
        </authorList>
    </citation>
    <scope>NUCLEOTIDE SEQUENCE</scope>
    <source>
        <strain evidence="3">AT787</strain>
    </source>
</reference>
<gene>
    <name evidence="3" type="ORF">LshimejAT787_2001310</name>
</gene>
<dbReference type="OrthoDB" id="2635at2759"/>
<comment type="caution">
    <text evidence="3">The sequence shown here is derived from an EMBL/GenBank/DDBJ whole genome shotgun (WGS) entry which is preliminary data.</text>
</comment>
<sequence length="282" mass="31441">MSSQDTSVASSIAGTDIANLYGVIDKDKVHGLNLAVPEDAQKVIKPWDEREDTTEFADSGVDDQIVFHIPFTQNVRIKSILLKLGRGEFTPRHLRIYANRPTIVDFADAEVIKPHLNISLLEGEAGVIEYPVRVAAFTSITTLSLFFGDSVGGDATRIYYIGFKGDMRSPHRDANTKLEHGREIGRATGRSRRREGVCISGISHYKDCERAMHRSQGPSAGGGWRRENSLDSMGDEFQLSYKRPQRMLNDIPVPGHLLRHNLDRQCCRSASPVSPTFIRHPT</sequence>
<organism evidence="3 4">
    <name type="scientific">Lyophyllum shimeji</name>
    <name type="common">Hon-shimeji</name>
    <name type="synonym">Tricholoma shimeji</name>
    <dbReference type="NCBI Taxonomy" id="47721"/>
    <lineage>
        <taxon>Eukaryota</taxon>
        <taxon>Fungi</taxon>
        <taxon>Dikarya</taxon>
        <taxon>Basidiomycota</taxon>
        <taxon>Agaricomycotina</taxon>
        <taxon>Agaricomycetes</taxon>
        <taxon>Agaricomycetidae</taxon>
        <taxon>Agaricales</taxon>
        <taxon>Tricholomatineae</taxon>
        <taxon>Lyophyllaceae</taxon>
        <taxon>Lyophyllum</taxon>
    </lineage>
</organism>
<dbReference type="GO" id="GO:0005634">
    <property type="term" value="C:nucleus"/>
    <property type="evidence" value="ECO:0007669"/>
    <property type="project" value="TreeGrafter"/>
</dbReference>
<comment type="similarity">
    <text evidence="1">Belongs to the PITHD1 family.</text>
</comment>
<evidence type="ECO:0000259" key="2">
    <source>
        <dbReference type="PROSITE" id="PS51532"/>
    </source>
</evidence>
<dbReference type="InterPro" id="IPR045099">
    <property type="entry name" value="PITH1-like"/>
</dbReference>
<dbReference type="PROSITE" id="PS51532">
    <property type="entry name" value="PITH"/>
    <property type="match status" value="1"/>
</dbReference>
<accession>A0A9P3Q207</accession>
<dbReference type="Gene3D" id="2.60.120.470">
    <property type="entry name" value="PITH domain"/>
    <property type="match status" value="1"/>
</dbReference>
<feature type="domain" description="PITH" evidence="2">
    <location>
        <begin position="9"/>
        <end position="183"/>
    </location>
</feature>
<dbReference type="EMBL" id="BRPK01000020">
    <property type="protein sequence ID" value="GLB45226.1"/>
    <property type="molecule type" value="Genomic_DNA"/>
</dbReference>
<evidence type="ECO:0000256" key="1">
    <source>
        <dbReference type="ARBA" id="ARBA00025788"/>
    </source>
</evidence>
<name>A0A9P3Q207_LYOSH</name>
<evidence type="ECO:0000313" key="3">
    <source>
        <dbReference type="EMBL" id="GLB45226.1"/>
    </source>
</evidence>
<dbReference type="InterPro" id="IPR010400">
    <property type="entry name" value="PITH_dom"/>
</dbReference>
<proteinExistence type="inferred from homology"/>
<keyword evidence="4" id="KW-1185">Reference proteome</keyword>
<dbReference type="InterPro" id="IPR037047">
    <property type="entry name" value="PITH_dom_sf"/>
</dbReference>